<name>A0A495DV27_9FLAO</name>
<gene>
    <name evidence="2" type="ORF">CLV91_2815</name>
</gene>
<dbReference type="EMBL" id="RBIQ01000010">
    <property type="protein sequence ID" value="RKR08049.1"/>
    <property type="molecule type" value="Genomic_DNA"/>
</dbReference>
<dbReference type="RefSeq" id="WP_121068814.1">
    <property type="nucleotide sequence ID" value="NZ_RBIQ01000010.1"/>
</dbReference>
<reference evidence="2 3" key="1">
    <citation type="submission" date="2018-10" db="EMBL/GenBank/DDBJ databases">
        <title>Genomic Encyclopedia of Archaeal and Bacterial Type Strains, Phase II (KMG-II): from individual species to whole genera.</title>
        <authorList>
            <person name="Goeker M."/>
        </authorList>
    </citation>
    <scope>NUCLEOTIDE SEQUENCE [LARGE SCALE GENOMIC DNA]</scope>
    <source>
        <strain evidence="2 3">DSM 25230</strain>
    </source>
</reference>
<evidence type="ECO:0000313" key="3">
    <source>
        <dbReference type="Proteomes" id="UP000269412"/>
    </source>
</evidence>
<accession>A0A495DV27</accession>
<evidence type="ECO:0000256" key="1">
    <source>
        <dbReference type="SAM" id="Phobius"/>
    </source>
</evidence>
<proteinExistence type="predicted"/>
<evidence type="ECO:0000313" key="2">
    <source>
        <dbReference type="EMBL" id="RKR08049.1"/>
    </source>
</evidence>
<keyword evidence="1" id="KW-0472">Membrane</keyword>
<organism evidence="2 3">
    <name type="scientific">Maribacter vaceletii</name>
    <dbReference type="NCBI Taxonomy" id="1206816"/>
    <lineage>
        <taxon>Bacteria</taxon>
        <taxon>Pseudomonadati</taxon>
        <taxon>Bacteroidota</taxon>
        <taxon>Flavobacteriia</taxon>
        <taxon>Flavobacteriales</taxon>
        <taxon>Flavobacteriaceae</taxon>
        <taxon>Maribacter</taxon>
    </lineage>
</organism>
<feature type="transmembrane region" description="Helical" evidence="1">
    <location>
        <begin position="92"/>
        <end position="110"/>
    </location>
</feature>
<sequence length="158" mass="18079">MTYLKNSIVEKLNFFFGKNQVNILTISIGIIYLWFGLLKFFPNWSPAEGLAAKTLSILVFHAIDNNILIIVLAIVEVFIGISLIIRLKTKPLMYLVFIHMFGTFAPFFLMTEITFNNPPFGFSIIGQYILKNIVIISGLIIVFSKNNHQIKYQNEKTV</sequence>
<dbReference type="Proteomes" id="UP000269412">
    <property type="component" value="Unassembled WGS sequence"/>
</dbReference>
<comment type="caution">
    <text evidence="2">The sequence shown here is derived from an EMBL/GenBank/DDBJ whole genome shotgun (WGS) entry which is preliminary data.</text>
</comment>
<keyword evidence="1" id="KW-0812">Transmembrane</keyword>
<feature type="transmembrane region" description="Helical" evidence="1">
    <location>
        <begin position="122"/>
        <end position="143"/>
    </location>
</feature>
<dbReference type="AlphaFoldDB" id="A0A495DV27"/>
<feature type="transmembrane region" description="Helical" evidence="1">
    <location>
        <begin position="21"/>
        <end position="41"/>
    </location>
</feature>
<keyword evidence="3" id="KW-1185">Reference proteome</keyword>
<feature type="transmembrane region" description="Helical" evidence="1">
    <location>
        <begin position="67"/>
        <end position="85"/>
    </location>
</feature>
<protein>
    <submittedName>
        <fullName evidence="2">Putative membrane protein YkgB</fullName>
    </submittedName>
</protein>
<dbReference type="OrthoDB" id="265224at2"/>
<keyword evidence="1" id="KW-1133">Transmembrane helix</keyword>